<feature type="transmembrane region" description="Helical" evidence="1">
    <location>
        <begin position="161"/>
        <end position="182"/>
    </location>
</feature>
<feature type="transmembrane region" description="Helical" evidence="1">
    <location>
        <begin position="46"/>
        <end position="63"/>
    </location>
</feature>
<accession>A0ABN2R4I5</accession>
<feature type="transmembrane region" description="Helical" evidence="1">
    <location>
        <begin position="109"/>
        <end position="127"/>
    </location>
</feature>
<proteinExistence type="predicted"/>
<evidence type="ECO:0000313" key="2">
    <source>
        <dbReference type="EMBL" id="GAA1963548.1"/>
    </source>
</evidence>
<keyword evidence="1" id="KW-1133">Transmembrane helix</keyword>
<keyword evidence="1" id="KW-0472">Membrane</keyword>
<dbReference type="EMBL" id="BAAAPB010000002">
    <property type="protein sequence ID" value="GAA1963548.1"/>
    <property type="molecule type" value="Genomic_DNA"/>
</dbReference>
<evidence type="ECO:0000256" key="1">
    <source>
        <dbReference type="SAM" id="Phobius"/>
    </source>
</evidence>
<organism evidence="2 3">
    <name type="scientific">Nocardioides panacihumi</name>
    <dbReference type="NCBI Taxonomy" id="400774"/>
    <lineage>
        <taxon>Bacteria</taxon>
        <taxon>Bacillati</taxon>
        <taxon>Actinomycetota</taxon>
        <taxon>Actinomycetes</taxon>
        <taxon>Propionibacteriales</taxon>
        <taxon>Nocardioidaceae</taxon>
        <taxon>Nocardioides</taxon>
    </lineage>
</organism>
<sequence length="188" mass="19136">MSGLLVARLTLRPTAQAMPWSPVVAVAATGLLAAWAAGSLSARTTVLPIVVAGTLAAAATATLRDPADELLRPLPTSVPARRLLRAALVALVVVPVTLGVARLTPGPGAGAATIALGLTGLAVASWLPERRVLVASAVPVCWVMVGLALQDRLGALGDATAWWWTHPWQVTVAAVLALGTAVTTGRSR</sequence>
<keyword evidence="1" id="KW-0812">Transmembrane</keyword>
<reference evidence="2 3" key="1">
    <citation type="journal article" date="2019" name="Int. J. Syst. Evol. Microbiol.">
        <title>The Global Catalogue of Microorganisms (GCM) 10K type strain sequencing project: providing services to taxonomists for standard genome sequencing and annotation.</title>
        <authorList>
            <consortium name="The Broad Institute Genomics Platform"/>
            <consortium name="The Broad Institute Genome Sequencing Center for Infectious Disease"/>
            <person name="Wu L."/>
            <person name="Ma J."/>
        </authorList>
    </citation>
    <scope>NUCLEOTIDE SEQUENCE [LARGE SCALE GENOMIC DNA]</scope>
    <source>
        <strain evidence="2 3">JCM 15309</strain>
    </source>
</reference>
<dbReference type="Proteomes" id="UP001500571">
    <property type="component" value="Unassembled WGS sequence"/>
</dbReference>
<protein>
    <submittedName>
        <fullName evidence="2">Uncharacterized protein</fullName>
    </submittedName>
</protein>
<name>A0ABN2R4I5_9ACTN</name>
<comment type="caution">
    <text evidence="2">The sequence shown here is derived from an EMBL/GenBank/DDBJ whole genome shotgun (WGS) entry which is preliminary data.</text>
</comment>
<keyword evidence="3" id="KW-1185">Reference proteome</keyword>
<dbReference type="RefSeq" id="WP_344045130.1">
    <property type="nucleotide sequence ID" value="NZ_BAAAPB010000002.1"/>
</dbReference>
<feature type="transmembrane region" description="Helical" evidence="1">
    <location>
        <begin position="132"/>
        <end position="149"/>
    </location>
</feature>
<evidence type="ECO:0000313" key="3">
    <source>
        <dbReference type="Proteomes" id="UP001500571"/>
    </source>
</evidence>
<gene>
    <name evidence="2" type="ORF">GCM10009798_24500</name>
</gene>
<feature type="transmembrane region" description="Helical" evidence="1">
    <location>
        <begin position="83"/>
        <end position="103"/>
    </location>
</feature>
<feature type="transmembrane region" description="Helical" evidence="1">
    <location>
        <begin position="20"/>
        <end position="40"/>
    </location>
</feature>